<keyword evidence="2" id="KW-0472">Membrane</keyword>
<feature type="region of interest" description="Disordered" evidence="1">
    <location>
        <begin position="72"/>
        <end position="94"/>
    </location>
</feature>
<comment type="caution">
    <text evidence="3">The sequence shown here is derived from an EMBL/GenBank/DDBJ whole genome shotgun (WGS) entry which is preliminary data.</text>
</comment>
<sequence length="261" mass="27138">MNNLNDTLPGLMHRATENLEPASTDLLERTVQQGLRLRRRRTTLLTATGAGAVLATAGLVVGTTQVLGRPSDAAVAGTTPTPSASPHTPAAKPVTSKETLATLKALIQAPGLTLSKPETWGDKSALGAAYVVDDGKGASRVDVLLTGGGEEDRCAVPSAACTTLPDGSTLFSLADQPEYPGNRNKDGVVSNYVVRRLPDGRIISMTSYNAPAEKGSPHTRAKPLYSVAQLSALVQSKAWKLPPKSAVVKPSKGATPPSKTK</sequence>
<dbReference type="Proteomes" id="UP000294508">
    <property type="component" value="Unassembled WGS sequence"/>
</dbReference>
<feature type="compositionally biased region" description="Low complexity" evidence="1">
    <location>
        <begin position="73"/>
        <end position="91"/>
    </location>
</feature>
<keyword evidence="4" id="KW-1185">Reference proteome</keyword>
<name>A0A4R2HY70_9ACTN</name>
<evidence type="ECO:0000313" key="4">
    <source>
        <dbReference type="Proteomes" id="UP000294508"/>
    </source>
</evidence>
<keyword evidence="2" id="KW-0812">Transmembrane</keyword>
<accession>A0A4R2HY70</accession>
<feature type="transmembrane region" description="Helical" evidence="2">
    <location>
        <begin position="42"/>
        <end position="61"/>
    </location>
</feature>
<protein>
    <submittedName>
        <fullName evidence="3">Uncharacterized protein</fullName>
    </submittedName>
</protein>
<evidence type="ECO:0000256" key="2">
    <source>
        <dbReference type="SAM" id="Phobius"/>
    </source>
</evidence>
<organism evidence="3 4">
    <name type="scientific">Kribbella steppae</name>
    <dbReference type="NCBI Taxonomy" id="2512223"/>
    <lineage>
        <taxon>Bacteria</taxon>
        <taxon>Bacillati</taxon>
        <taxon>Actinomycetota</taxon>
        <taxon>Actinomycetes</taxon>
        <taxon>Propionibacteriales</taxon>
        <taxon>Kribbellaceae</taxon>
        <taxon>Kribbella</taxon>
    </lineage>
</organism>
<dbReference type="RefSeq" id="WP_132207657.1">
    <property type="nucleotide sequence ID" value="NZ_SLWN01000001.1"/>
</dbReference>
<dbReference type="AlphaFoldDB" id="A0A4R2HY70"/>
<keyword evidence="2" id="KW-1133">Transmembrane helix</keyword>
<dbReference type="OrthoDB" id="3826646at2"/>
<evidence type="ECO:0000313" key="3">
    <source>
        <dbReference type="EMBL" id="TCO36059.1"/>
    </source>
</evidence>
<evidence type="ECO:0000256" key="1">
    <source>
        <dbReference type="SAM" id="MobiDB-lite"/>
    </source>
</evidence>
<gene>
    <name evidence="3" type="ORF">EV652_101949</name>
</gene>
<dbReference type="EMBL" id="SLWN01000001">
    <property type="protein sequence ID" value="TCO36059.1"/>
    <property type="molecule type" value="Genomic_DNA"/>
</dbReference>
<reference evidence="3 4" key="1">
    <citation type="journal article" date="2015" name="Stand. Genomic Sci.">
        <title>Genomic Encyclopedia of Bacterial and Archaeal Type Strains, Phase III: the genomes of soil and plant-associated and newly described type strains.</title>
        <authorList>
            <person name="Whitman W.B."/>
            <person name="Woyke T."/>
            <person name="Klenk H.P."/>
            <person name="Zhou Y."/>
            <person name="Lilburn T.G."/>
            <person name="Beck B.J."/>
            <person name="De Vos P."/>
            <person name="Vandamme P."/>
            <person name="Eisen J.A."/>
            <person name="Garrity G."/>
            <person name="Hugenholtz P."/>
            <person name="Kyrpides N.C."/>
        </authorList>
    </citation>
    <scope>NUCLEOTIDE SEQUENCE [LARGE SCALE GENOMIC DNA]</scope>
    <source>
        <strain evidence="3 4">VKM Ac-2572</strain>
    </source>
</reference>
<proteinExistence type="predicted"/>